<dbReference type="GO" id="GO:0033588">
    <property type="term" value="C:elongator holoenzyme complex"/>
    <property type="evidence" value="ECO:0007669"/>
    <property type="project" value="InterPro"/>
</dbReference>
<comment type="similarity">
    <text evidence="2">Belongs to the ELP6 family.</text>
</comment>
<dbReference type="InterPro" id="IPR018627">
    <property type="entry name" value="ELP6"/>
</dbReference>
<organism evidence="3 4">
    <name type="scientific">Schizopora paradoxa</name>
    <dbReference type="NCBI Taxonomy" id="27342"/>
    <lineage>
        <taxon>Eukaryota</taxon>
        <taxon>Fungi</taxon>
        <taxon>Dikarya</taxon>
        <taxon>Basidiomycota</taxon>
        <taxon>Agaricomycotina</taxon>
        <taxon>Agaricomycetes</taxon>
        <taxon>Hymenochaetales</taxon>
        <taxon>Schizoporaceae</taxon>
        <taxon>Schizopora</taxon>
    </lineage>
</organism>
<gene>
    <name evidence="3" type="ORF">SCHPADRAFT_932339</name>
</gene>
<dbReference type="OrthoDB" id="9995306at2759"/>
<evidence type="ECO:0000256" key="1">
    <source>
        <dbReference type="ARBA" id="ARBA00005043"/>
    </source>
</evidence>
<dbReference type="Pfam" id="PF09807">
    <property type="entry name" value="ELP6"/>
    <property type="match status" value="1"/>
</dbReference>
<sequence length="252" mass="27885">MFDLSTIPRKPGQLILVTDTMQAPAEFILQRIITSHLRNPEARVVIASCLDGISHWKSTSSKFSSGISLASRISAGSVVFIDELDRLFQSPSDSPIDVLALSSLFCKLSEAMERDSDRSSGGEGLLVLDGLSSFEWMGMPMIHLKRFIRALFALCTKRSFSLLIRHHRTDNGQTDEFLRLYLQLAAFHLEVLPLSTGRSGAISGEVNVLRGPALIESESRQQEVLQRTSAIQYRLLDSGLLFFERGTSAGIL</sequence>
<dbReference type="GO" id="GO:0002098">
    <property type="term" value="P:tRNA wobble uridine modification"/>
    <property type="evidence" value="ECO:0007669"/>
    <property type="project" value="InterPro"/>
</dbReference>
<dbReference type="EMBL" id="KQ086131">
    <property type="protein sequence ID" value="KLO07577.1"/>
    <property type="molecule type" value="Genomic_DNA"/>
</dbReference>
<proteinExistence type="inferred from homology"/>
<evidence type="ECO:0008006" key="5">
    <source>
        <dbReference type="Google" id="ProtNLM"/>
    </source>
</evidence>
<comment type="pathway">
    <text evidence="1">tRNA modification; 5-methoxycarbonylmethyl-2-thiouridine-tRNA biosynthesis.</text>
</comment>
<dbReference type="InParanoid" id="A0A0H2R878"/>
<evidence type="ECO:0000256" key="2">
    <source>
        <dbReference type="ARBA" id="ARBA00008837"/>
    </source>
</evidence>
<dbReference type="Gene3D" id="3.40.50.300">
    <property type="entry name" value="P-loop containing nucleotide triphosphate hydrolases"/>
    <property type="match status" value="1"/>
</dbReference>
<dbReference type="UniPathway" id="UPA00988"/>
<dbReference type="CDD" id="cd19495">
    <property type="entry name" value="Elp6"/>
    <property type="match status" value="1"/>
</dbReference>
<reference evidence="3 4" key="1">
    <citation type="submission" date="2015-04" db="EMBL/GenBank/DDBJ databases">
        <title>Complete genome sequence of Schizopora paradoxa KUC8140, a cosmopolitan wood degrader in East Asia.</title>
        <authorList>
            <consortium name="DOE Joint Genome Institute"/>
            <person name="Min B."/>
            <person name="Park H."/>
            <person name="Jang Y."/>
            <person name="Kim J.-J."/>
            <person name="Kim K.H."/>
            <person name="Pangilinan J."/>
            <person name="Lipzen A."/>
            <person name="Riley R."/>
            <person name="Grigoriev I.V."/>
            <person name="Spatafora J.W."/>
            <person name="Choi I.-G."/>
        </authorList>
    </citation>
    <scope>NUCLEOTIDE SEQUENCE [LARGE SCALE GENOMIC DNA]</scope>
    <source>
        <strain evidence="3 4">KUC8140</strain>
    </source>
</reference>
<dbReference type="PANTHER" id="PTHR16184:SF6">
    <property type="entry name" value="ELONGATOR COMPLEX PROTEIN 6"/>
    <property type="match status" value="1"/>
</dbReference>
<name>A0A0H2R878_9AGAM</name>
<keyword evidence="4" id="KW-1185">Reference proteome</keyword>
<evidence type="ECO:0000313" key="4">
    <source>
        <dbReference type="Proteomes" id="UP000053477"/>
    </source>
</evidence>
<dbReference type="PANTHER" id="PTHR16184">
    <property type="entry name" value="ELONGATOR COMPLEX PROTEIN 6"/>
    <property type="match status" value="1"/>
</dbReference>
<dbReference type="InterPro" id="IPR027417">
    <property type="entry name" value="P-loop_NTPase"/>
</dbReference>
<dbReference type="AlphaFoldDB" id="A0A0H2R878"/>
<dbReference type="Proteomes" id="UP000053477">
    <property type="component" value="Unassembled WGS sequence"/>
</dbReference>
<accession>A0A0H2R878</accession>
<dbReference type="STRING" id="27342.A0A0H2R878"/>
<protein>
    <recommendedName>
        <fullName evidence="5">Elongator complex protein 5</fullName>
    </recommendedName>
</protein>
<evidence type="ECO:0000313" key="3">
    <source>
        <dbReference type="EMBL" id="KLO07577.1"/>
    </source>
</evidence>